<evidence type="ECO:0000313" key="9">
    <source>
        <dbReference type="EMBL" id="MPL68504.1"/>
    </source>
</evidence>
<dbReference type="SUPFAM" id="SSF47384">
    <property type="entry name" value="Homodimeric domain of signal transducing histidine kinase"/>
    <property type="match status" value="1"/>
</dbReference>
<dbReference type="InterPro" id="IPR003594">
    <property type="entry name" value="HATPase_dom"/>
</dbReference>
<keyword evidence="7" id="KW-0812">Transmembrane</keyword>
<feature type="transmembrane region" description="Helical" evidence="7">
    <location>
        <begin position="203"/>
        <end position="227"/>
    </location>
</feature>
<dbReference type="Pfam" id="PF07695">
    <property type="entry name" value="7TMR-DISM_7TM"/>
    <property type="match status" value="1"/>
</dbReference>
<evidence type="ECO:0000256" key="4">
    <source>
        <dbReference type="ARBA" id="ARBA00022777"/>
    </source>
</evidence>
<feature type="transmembrane region" description="Helical" evidence="7">
    <location>
        <begin position="175"/>
        <end position="196"/>
    </location>
</feature>
<keyword evidence="3" id="KW-0547">Nucleotide-binding</keyword>
<evidence type="ECO:0000259" key="8">
    <source>
        <dbReference type="PROSITE" id="PS50109"/>
    </source>
</evidence>
<evidence type="ECO:0000256" key="5">
    <source>
        <dbReference type="ARBA" id="ARBA00022840"/>
    </source>
</evidence>
<keyword evidence="1" id="KW-0597">Phosphoprotein</keyword>
<accession>A0A644TNM9</accession>
<evidence type="ECO:0000256" key="3">
    <source>
        <dbReference type="ARBA" id="ARBA00022741"/>
    </source>
</evidence>
<gene>
    <name evidence="9" type="ORF">SDC9_14232</name>
</gene>
<evidence type="ECO:0000256" key="7">
    <source>
        <dbReference type="SAM" id="Phobius"/>
    </source>
</evidence>
<feature type="transmembrane region" description="Helical" evidence="7">
    <location>
        <begin position="239"/>
        <end position="259"/>
    </location>
</feature>
<name>A0A644TNM9_9ZZZZ</name>
<dbReference type="InterPro" id="IPR011623">
    <property type="entry name" value="7TMR_DISM_rcpt_extracell_dom1"/>
</dbReference>
<feature type="transmembrane region" description="Helical" evidence="7">
    <location>
        <begin position="357"/>
        <end position="379"/>
    </location>
</feature>
<keyword evidence="4" id="KW-0418">Kinase</keyword>
<organism evidence="9">
    <name type="scientific">bioreactor metagenome</name>
    <dbReference type="NCBI Taxonomy" id="1076179"/>
    <lineage>
        <taxon>unclassified sequences</taxon>
        <taxon>metagenomes</taxon>
        <taxon>ecological metagenomes</taxon>
    </lineage>
</organism>
<dbReference type="PANTHER" id="PTHR43065:SF10">
    <property type="entry name" value="PEROXIDE STRESS-ACTIVATED HISTIDINE KINASE MAK3"/>
    <property type="match status" value="1"/>
</dbReference>
<dbReference type="InterPro" id="IPR036890">
    <property type="entry name" value="HATPase_C_sf"/>
</dbReference>
<evidence type="ECO:0000256" key="6">
    <source>
        <dbReference type="ARBA" id="ARBA00023012"/>
    </source>
</evidence>
<evidence type="ECO:0000256" key="2">
    <source>
        <dbReference type="ARBA" id="ARBA00022679"/>
    </source>
</evidence>
<dbReference type="PROSITE" id="PS50109">
    <property type="entry name" value="HIS_KIN"/>
    <property type="match status" value="1"/>
</dbReference>
<dbReference type="EMBL" id="VSSQ01000042">
    <property type="protein sequence ID" value="MPL68504.1"/>
    <property type="molecule type" value="Genomic_DNA"/>
</dbReference>
<keyword evidence="5" id="KW-0067">ATP-binding</keyword>
<dbReference type="AlphaFoldDB" id="A0A644TNM9"/>
<dbReference type="Gene3D" id="1.10.287.130">
    <property type="match status" value="1"/>
</dbReference>
<feature type="domain" description="Histidine kinase" evidence="8">
    <location>
        <begin position="410"/>
        <end position="625"/>
    </location>
</feature>
<feature type="transmembrane region" description="Helical" evidence="7">
    <location>
        <begin position="266"/>
        <end position="287"/>
    </location>
</feature>
<dbReference type="PRINTS" id="PR00344">
    <property type="entry name" value="BCTRLSENSOR"/>
</dbReference>
<keyword evidence="2" id="KW-0808">Transferase</keyword>
<comment type="caution">
    <text evidence="9">The sequence shown here is derived from an EMBL/GenBank/DDBJ whole genome shotgun (WGS) entry which is preliminary data.</text>
</comment>
<dbReference type="PANTHER" id="PTHR43065">
    <property type="entry name" value="SENSOR HISTIDINE KINASE"/>
    <property type="match status" value="1"/>
</dbReference>
<dbReference type="SUPFAM" id="SSF55874">
    <property type="entry name" value="ATPase domain of HSP90 chaperone/DNA topoisomerase II/histidine kinase"/>
    <property type="match status" value="1"/>
</dbReference>
<dbReference type="Pfam" id="PF07696">
    <property type="entry name" value="7TMR-DISMED2"/>
    <property type="match status" value="1"/>
</dbReference>
<keyword evidence="7" id="KW-0472">Membrane</keyword>
<dbReference type="InterPro" id="IPR036097">
    <property type="entry name" value="HisK_dim/P_sf"/>
</dbReference>
<evidence type="ECO:0000256" key="1">
    <source>
        <dbReference type="ARBA" id="ARBA00022553"/>
    </source>
</evidence>
<dbReference type="SMART" id="SM00387">
    <property type="entry name" value="HATPase_c"/>
    <property type="match status" value="1"/>
</dbReference>
<protein>
    <recommendedName>
        <fullName evidence="8">Histidine kinase domain-containing protein</fullName>
    </recommendedName>
</protein>
<keyword evidence="7" id="KW-1133">Transmembrane helix</keyword>
<proteinExistence type="predicted"/>
<dbReference type="InterPro" id="IPR005467">
    <property type="entry name" value="His_kinase_dom"/>
</dbReference>
<dbReference type="Pfam" id="PF02518">
    <property type="entry name" value="HATPase_c"/>
    <property type="match status" value="1"/>
</dbReference>
<dbReference type="InterPro" id="IPR011622">
    <property type="entry name" value="7TMR_DISM_rcpt_extracell_dom2"/>
</dbReference>
<feature type="transmembrane region" description="Helical" evidence="7">
    <location>
        <begin position="329"/>
        <end position="351"/>
    </location>
</feature>
<feature type="transmembrane region" description="Helical" evidence="7">
    <location>
        <begin position="299"/>
        <end position="320"/>
    </location>
</feature>
<keyword evidence="6" id="KW-0902">Two-component regulatory system</keyword>
<dbReference type="Gene3D" id="2.60.40.2380">
    <property type="match status" value="1"/>
</dbReference>
<reference evidence="9" key="1">
    <citation type="submission" date="2019-08" db="EMBL/GenBank/DDBJ databases">
        <authorList>
            <person name="Kucharzyk K."/>
            <person name="Murdoch R.W."/>
            <person name="Higgins S."/>
            <person name="Loffler F."/>
        </authorList>
    </citation>
    <scope>NUCLEOTIDE SEQUENCE</scope>
</reference>
<dbReference type="Gene3D" id="3.30.565.10">
    <property type="entry name" value="Histidine kinase-like ATPase, C-terminal domain"/>
    <property type="match status" value="1"/>
</dbReference>
<dbReference type="InterPro" id="IPR004358">
    <property type="entry name" value="Sig_transdc_His_kin-like_C"/>
</dbReference>
<sequence length="635" mass="74549">MKITLFLLIFTSFLFSNSLIIENDNFGKNSLQKYTQIYTDETSSLNFEEIKNKIFFTNIKNNFTATKNSIWSNFSITNKSNKKIEIFLENEKAGIDIIDIYILKNENFYEKIELGDYRDIKLRELKTKKSTFKLILDENSTYTFFIKYKSYSSISTLWYIYDKESFEKSLNIESIIWGFFIGVVIALCLHNLFVYFSTRDFIFLSYIFVSIFSALYQLSINGIFYQLFENENLKYLSGLNWVFSFTTLIFVIIFHISFLKPRINSFMFKSLFICLLINICVVIFYSFSLEHEELRYAVTYTNFITYLIVIVLFTTTIWAIKDKYIGARFYLFVQLFYFSISFYVFMVLVGYFESFEYFWLVIPIVVLFDIFFLSIALYIKVKEIEKRKKESEQFIISQARFTTMGNNIANMIHQWKNPIAQIGSQIALLESIYKLDKKNFDEAIEQTLPQMKDSILFLNHVMNDIYNFYKNPSSKEYFNIADEIDSLLRILNDEIKVNSITINKNITSLNFYGYKASFLNVLMIILENSIYQLKTFKKQSRKIFIYLEKIDDSQIVLTIEDNGGGIESSHLEKIFDLNYSSKKDKGSGIGLALAKELIEKRLNGKISVENTLVGASFIISLKIGTDILDENTNSY</sequence>
<dbReference type="GO" id="GO:0005524">
    <property type="term" value="F:ATP binding"/>
    <property type="evidence" value="ECO:0007669"/>
    <property type="project" value="UniProtKB-KW"/>
</dbReference>
<dbReference type="GO" id="GO:0000155">
    <property type="term" value="F:phosphorelay sensor kinase activity"/>
    <property type="evidence" value="ECO:0007669"/>
    <property type="project" value="InterPro"/>
</dbReference>